<dbReference type="Proteomes" id="UP000623467">
    <property type="component" value="Unassembled WGS sequence"/>
</dbReference>
<evidence type="ECO:0000256" key="1">
    <source>
        <dbReference type="SAM" id="Coils"/>
    </source>
</evidence>
<dbReference type="OrthoDB" id="3063971at2759"/>
<keyword evidence="3" id="KW-1185">Reference proteome</keyword>
<dbReference type="SUPFAM" id="SSF52047">
    <property type="entry name" value="RNI-like"/>
    <property type="match status" value="1"/>
</dbReference>
<sequence>MDTSPFDDILNTNAILSDAECQRIHDLLAGPRKNLSGLMDEISRIQAELDQLTQKRVELEGFIHAHEALLSPMRRLPDDTLRDIFLAALPSARCATLSTADPPLLLCHISQRWRSLALSTPGLWASLHIAMPPIEDERTAHSAKLGEIGHVVKDWLSRSGALPLSISLLIYRSASGYYPIQQLLTIFIQYSRRWKSIRLDFPSHYLFAGLQVLRATDVPLMRSAIISGFDSLQPGPEFSADPDTLSYLSFLDVPDLKRLSLQSGYYYDLHVHWDALKHLSFRTAHLSQTDAVEALRQCPALEACTITIDTFSHDSESTSPRPCYLGQLRRLSVEDNAPQSTFFFQSLVLPNLHCLEYTYSVPLWDPRVPLACFAVLPSAPCLETLHLRVSTATTDALVAGLRLAPMLREFRISGEPPILDNRSPFPEYDPGLIPLLTPTPGEPMLCPRLQHITLSHFSSMSDAALLAFLLARTDPSLPVDARLTSARVRIDRPPDADIDIGLVLQQRIADGLQLSLEYGEFPRQQLYRQLYYPYSTATSRTSGKKDEDHDWNPIFFEWQPLMPRVYPPPPI</sequence>
<dbReference type="Gene3D" id="3.80.10.10">
    <property type="entry name" value="Ribonuclease Inhibitor"/>
    <property type="match status" value="1"/>
</dbReference>
<accession>A0A8H7DIB6</accession>
<dbReference type="EMBL" id="JACAZH010000002">
    <property type="protein sequence ID" value="KAF7374277.1"/>
    <property type="molecule type" value="Genomic_DNA"/>
</dbReference>
<evidence type="ECO:0000313" key="2">
    <source>
        <dbReference type="EMBL" id="KAF7374277.1"/>
    </source>
</evidence>
<dbReference type="InterPro" id="IPR032675">
    <property type="entry name" value="LRR_dom_sf"/>
</dbReference>
<comment type="caution">
    <text evidence="2">The sequence shown here is derived from an EMBL/GenBank/DDBJ whole genome shotgun (WGS) entry which is preliminary data.</text>
</comment>
<organism evidence="2 3">
    <name type="scientific">Mycena sanguinolenta</name>
    <dbReference type="NCBI Taxonomy" id="230812"/>
    <lineage>
        <taxon>Eukaryota</taxon>
        <taxon>Fungi</taxon>
        <taxon>Dikarya</taxon>
        <taxon>Basidiomycota</taxon>
        <taxon>Agaricomycotina</taxon>
        <taxon>Agaricomycetes</taxon>
        <taxon>Agaricomycetidae</taxon>
        <taxon>Agaricales</taxon>
        <taxon>Marasmiineae</taxon>
        <taxon>Mycenaceae</taxon>
        <taxon>Mycena</taxon>
    </lineage>
</organism>
<gene>
    <name evidence="2" type="ORF">MSAN_00310700</name>
</gene>
<dbReference type="AlphaFoldDB" id="A0A8H7DIB6"/>
<name>A0A8H7DIB6_9AGAR</name>
<protein>
    <submittedName>
        <fullName evidence="2">F-box domain-containing protein</fullName>
    </submittedName>
</protein>
<evidence type="ECO:0000313" key="3">
    <source>
        <dbReference type="Proteomes" id="UP000623467"/>
    </source>
</evidence>
<proteinExistence type="predicted"/>
<feature type="coiled-coil region" evidence="1">
    <location>
        <begin position="35"/>
        <end position="62"/>
    </location>
</feature>
<reference evidence="2" key="1">
    <citation type="submission" date="2020-05" db="EMBL/GenBank/DDBJ databases">
        <title>Mycena genomes resolve the evolution of fungal bioluminescence.</title>
        <authorList>
            <person name="Tsai I.J."/>
        </authorList>
    </citation>
    <scope>NUCLEOTIDE SEQUENCE</scope>
    <source>
        <strain evidence="2">160909Yilan</strain>
    </source>
</reference>
<keyword evidence="1" id="KW-0175">Coiled coil</keyword>